<evidence type="ECO:0008006" key="5">
    <source>
        <dbReference type="Google" id="ProtNLM"/>
    </source>
</evidence>
<evidence type="ECO:0000313" key="4">
    <source>
        <dbReference type="Proteomes" id="UP000520156"/>
    </source>
</evidence>
<dbReference type="RefSeq" id="WP_185683747.1">
    <property type="nucleotide sequence ID" value="NZ_JACLAU010000018.1"/>
</dbReference>
<keyword evidence="2" id="KW-0812">Transmembrane</keyword>
<organism evidence="3 4">
    <name type="scientific">Novosphingobium aerophilum</name>
    <dbReference type="NCBI Taxonomy" id="2839843"/>
    <lineage>
        <taxon>Bacteria</taxon>
        <taxon>Pseudomonadati</taxon>
        <taxon>Pseudomonadota</taxon>
        <taxon>Alphaproteobacteria</taxon>
        <taxon>Sphingomonadales</taxon>
        <taxon>Sphingomonadaceae</taxon>
        <taxon>Novosphingobium</taxon>
    </lineage>
</organism>
<keyword evidence="2" id="KW-1133">Transmembrane helix</keyword>
<dbReference type="EMBL" id="JACLAU010000018">
    <property type="protein sequence ID" value="MBC2652330.1"/>
    <property type="molecule type" value="Genomic_DNA"/>
</dbReference>
<gene>
    <name evidence="3" type="ORF">H7F49_11490</name>
</gene>
<reference evidence="3 4" key="1">
    <citation type="submission" date="2020-08" db="EMBL/GenBank/DDBJ databases">
        <title>The genome sequence of Novosphingobium flavum 4Y4.</title>
        <authorList>
            <person name="Liu Y."/>
        </authorList>
    </citation>
    <scope>NUCLEOTIDE SEQUENCE [LARGE SCALE GENOMIC DNA]</scope>
    <source>
        <strain evidence="3 4">4Y4</strain>
    </source>
</reference>
<evidence type="ECO:0000256" key="2">
    <source>
        <dbReference type="SAM" id="Phobius"/>
    </source>
</evidence>
<dbReference type="AlphaFoldDB" id="A0A7X1F8E3"/>
<keyword evidence="2" id="KW-0472">Membrane</keyword>
<comment type="caution">
    <text evidence="3">The sequence shown here is derived from an EMBL/GenBank/DDBJ whole genome shotgun (WGS) entry which is preliminary data.</text>
</comment>
<keyword evidence="4" id="KW-1185">Reference proteome</keyword>
<accession>A0A7X1F8E3</accession>
<evidence type="ECO:0000313" key="3">
    <source>
        <dbReference type="EMBL" id="MBC2652330.1"/>
    </source>
</evidence>
<sequence>MSGNMDLQAQPPGETPAGTRAHRAGPTDYAGDDVRREAKKAAIWIGMAALVVAVVFMAQPLLVIFAGLVFAATIDGGARLL</sequence>
<feature type="transmembrane region" description="Helical" evidence="2">
    <location>
        <begin position="41"/>
        <end position="74"/>
    </location>
</feature>
<feature type="region of interest" description="Disordered" evidence="1">
    <location>
        <begin position="1"/>
        <end position="31"/>
    </location>
</feature>
<evidence type="ECO:0000256" key="1">
    <source>
        <dbReference type="SAM" id="MobiDB-lite"/>
    </source>
</evidence>
<name>A0A7X1F8E3_9SPHN</name>
<proteinExistence type="predicted"/>
<dbReference type="Proteomes" id="UP000520156">
    <property type="component" value="Unassembled WGS sequence"/>
</dbReference>
<protein>
    <recommendedName>
        <fullName evidence="5">AI-2E family transporter</fullName>
    </recommendedName>
</protein>